<name>A0A068RQV1_9FUNG</name>
<reference evidence="1" key="1">
    <citation type="submission" date="2013-08" db="EMBL/GenBank/DDBJ databases">
        <title>Gene expansion shapes genome architecture in the human pathogen Lichtheimia corymbifera: an evolutionary genomics analysis in the ancient terrestrial Mucorales (Mucoromycotina).</title>
        <authorList>
            <person name="Schwartze V.U."/>
            <person name="Winter S."/>
            <person name="Shelest E."/>
            <person name="Marcet-Houben M."/>
            <person name="Horn F."/>
            <person name="Wehner S."/>
            <person name="Hoffmann K."/>
            <person name="Riege K."/>
            <person name="Sammeth M."/>
            <person name="Nowrousian M."/>
            <person name="Valiante V."/>
            <person name="Linde J."/>
            <person name="Jacobsen I.D."/>
            <person name="Marz M."/>
            <person name="Brakhage A.A."/>
            <person name="Gabaldon T."/>
            <person name="Bocker S."/>
            <person name="Voigt K."/>
        </authorList>
    </citation>
    <scope>NUCLEOTIDE SEQUENCE [LARGE SCALE GENOMIC DNA]</scope>
    <source>
        <strain evidence="1">FSU 9682</strain>
    </source>
</reference>
<dbReference type="Proteomes" id="UP000027586">
    <property type="component" value="Unassembled WGS sequence"/>
</dbReference>
<dbReference type="VEuPathDB" id="FungiDB:LCOR_03594.1"/>
<organism evidence="1 2">
    <name type="scientific">Lichtheimia corymbifera JMRC:FSU:9682</name>
    <dbReference type="NCBI Taxonomy" id="1263082"/>
    <lineage>
        <taxon>Eukaryota</taxon>
        <taxon>Fungi</taxon>
        <taxon>Fungi incertae sedis</taxon>
        <taxon>Mucoromycota</taxon>
        <taxon>Mucoromycotina</taxon>
        <taxon>Mucoromycetes</taxon>
        <taxon>Mucorales</taxon>
        <taxon>Lichtheimiaceae</taxon>
        <taxon>Lichtheimia</taxon>
    </lineage>
</organism>
<protein>
    <submittedName>
        <fullName evidence="1">Uncharacterized protein</fullName>
    </submittedName>
</protein>
<accession>A0A068RQV1</accession>
<evidence type="ECO:0000313" key="2">
    <source>
        <dbReference type="Proteomes" id="UP000027586"/>
    </source>
</evidence>
<keyword evidence="2" id="KW-1185">Reference proteome</keyword>
<gene>
    <name evidence="1" type="ORF">LCOR_03594.1</name>
</gene>
<comment type="caution">
    <text evidence="1">The sequence shown here is derived from an EMBL/GenBank/DDBJ whole genome shotgun (WGS) entry which is preliminary data.</text>
</comment>
<proteinExistence type="predicted"/>
<evidence type="ECO:0000313" key="1">
    <source>
        <dbReference type="EMBL" id="CDH52065.1"/>
    </source>
</evidence>
<dbReference type="AlphaFoldDB" id="A0A068RQV1"/>
<sequence length="68" mass="7684">MEPNHILFARHPMQQSKVHIAPKVTKSHLDALKEYFVFATTFAQTGDPAMLVEYKDHSRAAAKEQAFG</sequence>
<dbReference type="EMBL" id="CBTN010000012">
    <property type="protein sequence ID" value="CDH52065.1"/>
    <property type="molecule type" value="Genomic_DNA"/>
</dbReference>